<feature type="signal peptide" evidence="1">
    <location>
        <begin position="1"/>
        <end position="17"/>
    </location>
</feature>
<dbReference type="EMBL" id="ML976993">
    <property type="protein sequence ID" value="KAF1955892.1"/>
    <property type="molecule type" value="Genomic_DNA"/>
</dbReference>
<evidence type="ECO:0000313" key="3">
    <source>
        <dbReference type="Proteomes" id="UP000800035"/>
    </source>
</evidence>
<dbReference type="AlphaFoldDB" id="A0A6A5TW72"/>
<organism evidence="2 3">
    <name type="scientific">Byssothecium circinans</name>
    <dbReference type="NCBI Taxonomy" id="147558"/>
    <lineage>
        <taxon>Eukaryota</taxon>
        <taxon>Fungi</taxon>
        <taxon>Dikarya</taxon>
        <taxon>Ascomycota</taxon>
        <taxon>Pezizomycotina</taxon>
        <taxon>Dothideomycetes</taxon>
        <taxon>Pleosporomycetidae</taxon>
        <taxon>Pleosporales</taxon>
        <taxon>Massarineae</taxon>
        <taxon>Massarinaceae</taxon>
        <taxon>Byssothecium</taxon>
    </lineage>
</organism>
<feature type="chain" id="PRO_5025425190" description="Secreted protein" evidence="1">
    <location>
        <begin position="18"/>
        <end position="97"/>
    </location>
</feature>
<dbReference type="Proteomes" id="UP000800035">
    <property type="component" value="Unassembled WGS sequence"/>
</dbReference>
<protein>
    <recommendedName>
        <fullName evidence="4">Secreted protein</fullName>
    </recommendedName>
</protein>
<accession>A0A6A5TW72</accession>
<gene>
    <name evidence="2" type="ORF">CC80DRAFT_81635</name>
</gene>
<evidence type="ECO:0000256" key="1">
    <source>
        <dbReference type="SAM" id="SignalP"/>
    </source>
</evidence>
<keyword evidence="1" id="KW-0732">Signal</keyword>
<sequence>MTQLCLLFLAVSWSSHAWWSSARAMQAGHTVSEDSIFNNVPSAQETPYGVASTLWSDSTFRRETSMSNGFLPQDEAMLKCCVAAVHLILRHFETQGQ</sequence>
<evidence type="ECO:0000313" key="2">
    <source>
        <dbReference type="EMBL" id="KAF1955892.1"/>
    </source>
</evidence>
<proteinExistence type="predicted"/>
<reference evidence="2" key="1">
    <citation type="journal article" date="2020" name="Stud. Mycol.">
        <title>101 Dothideomycetes genomes: a test case for predicting lifestyles and emergence of pathogens.</title>
        <authorList>
            <person name="Haridas S."/>
            <person name="Albert R."/>
            <person name="Binder M."/>
            <person name="Bloem J."/>
            <person name="Labutti K."/>
            <person name="Salamov A."/>
            <person name="Andreopoulos B."/>
            <person name="Baker S."/>
            <person name="Barry K."/>
            <person name="Bills G."/>
            <person name="Bluhm B."/>
            <person name="Cannon C."/>
            <person name="Castanera R."/>
            <person name="Culley D."/>
            <person name="Daum C."/>
            <person name="Ezra D."/>
            <person name="Gonzalez J."/>
            <person name="Henrissat B."/>
            <person name="Kuo A."/>
            <person name="Liang C."/>
            <person name="Lipzen A."/>
            <person name="Lutzoni F."/>
            <person name="Magnuson J."/>
            <person name="Mondo S."/>
            <person name="Nolan M."/>
            <person name="Ohm R."/>
            <person name="Pangilinan J."/>
            <person name="Park H.-J."/>
            <person name="Ramirez L."/>
            <person name="Alfaro M."/>
            <person name="Sun H."/>
            <person name="Tritt A."/>
            <person name="Yoshinaga Y."/>
            <person name="Zwiers L.-H."/>
            <person name="Turgeon B."/>
            <person name="Goodwin S."/>
            <person name="Spatafora J."/>
            <person name="Crous P."/>
            <person name="Grigoriev I."/>
        </authorList>
    </citation>
    <scope>NUCLEOTIDE SEQUENCE</scope>
    <source>
        <strain evidence="2">CBS 675.92</strain>
    </source>
</reference>
<name>A0A6A5TW72_9PLEO</name>
<keyword evidence="3" id="KW-1185">Reference proteome</keyword>
<evidence type="ECO:0008006" key="4">
    <source>
        <dbReference type="Google" id="ProtNLM"/>
    </source>
</evidence>